<comment type="caution">
    <text evidence="1">The sequence shown here is derived from an EMBL/GenBank/DDBJ whole genome shotgun (WGS) entry which is preliminary data.</text>
</comment>
<accession>A0A937ERK0</accession>
<dbReference type="EMBL" id="JAERRK010000025">
    <property type="protein sequence ID" value="MBL1086810.1"/>
    <property type="molecule type" value="Genomic_DNA"/>
</dbReference>
<protein>
    <submittedName>
        <fullName evidence="1">Uncharacterized protein</fullName>
    </submittedName>
</protein>
<gene>
    <name evidence="1" type="ORF">JK359_33435</name>
</gene>
<proteinExistence type="predicted"/>
<reference evidence="1" key="1">
    <citation type="submission" date="2021-01" db="EMBL/GenBank/DDBJ databases">
        <title>WGS of actinomycetes isolated from Thailand.</title>
        <authorList>
            <person name="Thawai C."/>
        </authorList>
    </citation>
    <scope>NUCLEOTIDE SEQUENCE</scope>
    <source>
        <strain evidence="1">RCU-197</strain>
    </source>
</reference>
<sequence>MSTLAFLNQLVGSQVLGDHLTAWVNHLVDNEEFARADAYRCITDWADEGDPSIIASTGQTWVRRDDVDPADAPVRRLHVVERADDGVFLIYYPHDIDTGFDVDDHGDQSLLLEPDRDLNRYQLAHHLPPSHDLPRGADFPVELLHLYRLEAWFPPEFFLPGCTPKEANTP</sequence>
<keyword evidence="2" id="KW-1185">Reference proteome</keyword>
<organism evidence="1 2">
    <name type="scientific">Streptomyces actinomycinicus</name>
    <dbReference type="NCBI Taxonomy" id="1695166"/>
    <lineage>
        <taxon>Bacteria</taxon>
        <taxon>Bacillati</taxon>
        <taxon>Actinomycetota</taxon>
        <taxon>Actinomycetes</taxon>
        <taxon>Kitasatosporales</taxon>
        <taxon>Streptomycetaceae</taxon>
        <taxon>Streptomyces</taxon>
    </lineage>
</organism>
<dbReference type="RefSeq" id="WP_201843360.1">
    <property type="nucleotide sequence ID" value="NZ_JAERRK010000025.1"/>
</dbReference>
<evidence type="ECO:0000313" key="1">
    <source>
        <dbReference type="EMBL" id="MBL1086810.1"/>
    </source>
</evidence>
<evidence type="ECO:0000313" key="2">
    <source>
        <dbReference type="Proteomes" id="UP000661858"/>
    </source>
</evidence>
<name>A0A937ERK0_9ACTN</name>
<dbReference type="Proteomes" id="UP000661858">
    <property type="component" value="Unassembled WGS sequence"/>
</dbReference>
<dbReference type="AlphaFoldDB" id="A0A937ERK0"/>